<sequence length="96" mass="11542">MKRENLEKATKINQEIKRLEQEIDFLDDANMRRTHSIVKALMPKKYTYKGYFCSERDIDCVDSCIYLDHKECVSLADFKRNEIEELQKQYELLDSE</sequence>
<dbReference type="RefSeq" id="WP_118370264.1">
    <property type="nucleotide sequence ID" value="NZ_QROY01000002.1"/>
</dbReference>
<accession>A0A415ME14</accession>
<evidence type="ECO:0000313" key="2">
    <source>
        <dbReference type="EMBL" id="RHL71062.1"/>
    </source>
</evidence>
<evidence type="ECO:0000256" key="1">
    <source>
        <dbReference type="SAM" id="Coils"/>
    </source>
</evidence>
<evidence type="ECO:0000313" key="3">
    <source>
        <dbReference type="Proteomes" id="UP000285201"/>
    </source>
</evidence>
<gene>
    <name evidence="2" type="ORF">DW007_02645</name>
</gene>
<keyword evidence="1" id="KW-0175">Coiled coil</keyword>
<name>A0A415ME14_9FIRM</name>
<feature type="coiled-coil region" evidence="1">
    <location>
        <begin position="2"/>
        <end position="29"/>
    </location>
</feature>
<dbReference type="Proteomes" id="UP000285201">
    <property type="component" value="Unassembled WGS sequence"/>
</dbReference>
<dbReference type="AlphaFoldDB" id="A0A415ME14"/>
<dbReference type="EMBL" id="QROY01000002">
    <property type="protein sequence ID" value="RHL71062.1"/>
    <property type="molecule type" value="Genomic_DNA"/>
</dbReference>
<comment type="caution">
    <text evidence="2">The sequence shown here is derived from an EMBL/GenBank/DDBJ whole genome shotgun (WGS) entry which is preliminary data.</text>
</comment>
<protein>
    <submittedName>
        <fullName evidence="2">Uncharacterized protein</fullName>
    </submittedName>
</protein>
<reference evidence="2 3" key="1">
    <citation type="submission" date="2018-08" db="EMBL/GenBank/DDBJ databases">
        <title>A genome reference for cultivated species of the human gut microbiota.</title>
        <authorList>
            <person name="Zou Y."/>
            <person name="Xue W."/>
            <person name="Luo G."/>
        </authorList>
    </citation>
    <scope>NUCLEOTIDE SEQUENCE [LARGE SCALE GENOMIC DNA]</scope>
    <source>
        <strain evidence="2 3">AF36-7BH</strain>
    </source>
</reference>
<proteinExistence type="predicted"/>
<organism evidence="2 3">
    <name type="scientific">Lachnospira eligens</name>
    <dbReference type="NCBI Taxonomy" id="39485"/>
    <lineage>
        <taxon>Bacteria</taxon>
        <taxon>Bacillati</taxon>
        <taxon>Bacillota</taxon>
        <taxon>Clostridia</taxon>
        <taxon>Lachnospirales</taxon>
        <taxon>Lachnospiraceae</taxon>
        <taxon>Lachnospira</taxon>
    </lineage>
</organism>